<proteinExistence type="predicted"/>
<evidence type="ECO:0000313" key="7">
    <source>
        <dbReference type="Proteomes" id="UP000501676"/>
    </source>
</evidence>
<dbReference type="GO" id="GO:0005886">
    <property type="term" value="C:plasma membrane"/>
    <property type="evidence" value="ECO:0007669"/>
    <property type="project" value="TreeGrafter"/>
</dbReference>
<evidence type="ECO:0000256" key="5">
    <source>
        <dbReference type="SAM" id="Phobius"/>
    </source>
</evidence>
<dbReference type="Proteomes" id="UP000501676">
    <property type="component" value="Chromosome"/>
</dbReference>
<keyword evidence="2 5" id="KW-0812">Transmembrane</keyword>
<comment type="subcellular location">
    <subcellularLocation>
        <location evidence="1">Membrane</location>
        <topology evidence="1">Multi-pass membrane protein</topology>
    </subcellularLocation>
</comment>
<gene>
    <name evidence="6" type="ORF">G6Z83_02550</name>
</gene>
<dbReference type="PANTHER" id="PTHR33514:SF13">
    <property type="entry name" value="PROTEIN ABCI12, CHLOROPLASTIC"/>
    <property type="match status" value="1"/>
</dbReference>
<evidence type="ECO:0000256" key="3">
    <source>
        <dbReference type="ARBA" id="ARBA00022989"/>
    </source>
</evidence>
<reference evidence="6 7" key="1">
    <citation type="submission" date="2020-02" db="EMBL/GenBank/DDBJ databases">
        <title>Complete genome sequences of six Lactobacillus iners strains isolated from the human vagina.</title>
        <authorList>
            <person name="France M.T."/>
            <person name="Rutt L."/>
            <person name="Narina S."/>
            <person name="Arbaugh S."/>
            <person name="Humphrys M.S."/>
            <person name="Ma B."/>
            <person name="Hayward M.R."/>
            <person name="Relman D."/>
            <person name="Kwon D.S."/>
            <person name="Ravel J."/>
        </authorList>
    </citation>
    <scope>NUCLEOTIDE SEQUENCE [LARGE SCALE GENOMIC DNA]</scope>
    <source>
        <strain evidence="6 7">C0210C1</strain>
    </source>
</reference>
<dbReference type="InterPro" id="IPR003339">
    <property type="entry name" value="ABC/ECF_trnsptr_transmembrane"/>
</dbReference>
<evidence type="ECO:0000313" key="6">
    <source>
        <dbReference type="EMBL" id="QIH23615.1"/>
    </source>
</evidence>
<dbReference type="CDD" id="cd16914">
    <property type="entry name" value="EcfT"/>
    <property type="match status" value="1"/>
</dbReference>
<organism evidence="6 7">
    <name type="scientific">Lactobacillus iners</name>
    <dbReference type="NCBI Taxonomy" id="147802"/>
    <lineage>
        <taxon>Bacteria</taxon>
        <taxon>Bacillati</taxon>
        <taxon>Bacillota</taxon>
        <taxon>Bacilli</taxon>
        <taxon>Lactobacillales</taxon>
        <taxon>Lactobacillaceae</taxon>
        <taxon>Lactobacillus</taxon>
    </lineage>
</organism>
<feature type="transmembrane region" description="Helical" evidence="5">
    <location>
        <begin position="201"/>
        <end position="222"/>
    </location>
</feature>
<sequence>MQFIHDDNRHNLHPLTKFFAVICLSFTPFYRVSALYCWVVVATIAILFALQFNYRDAIKAVIYFGFLSLLPSDMNFRHIGLIHVLFSLILIIKAFYLPCLSAKLLIKTTDVGSLLSALSQINVPRTIRIPIAVIFRFFPSFKQEYQNMHLAMKVKNITWRTPIKYITYMWIPLLILSSNIADDIAKVAETKCIYNPIKRTHYFSIKFGLMDILYLLSLLLMVTKGCKLC</sequence>
<evidence type="ECO:0000256" key="1">
    <source>
        <dbReference type="ARBA" id="ARBA00004141"/>
    </source>
</evidence>
<accession>A0A6G7B8G1</accession>
<dbReference type="AlphaFoldDB" id="A0A6G7B8G1"/>
<dbReference type="Pfam" id="PF02361">
    <property type="entry name" value="CbiQ"/>
    <property type="match status" value="1"/>
</dbReference>
<evidence type="ECO:0000256" key="4">
    <source>
        <dbReference type="ARBA" id="ARBA00023136"/>
    </source>
</evidence>
<keyword evidence="4 5" id="KW-0472">Membrane</keyword>
<name>A0A6G7B8G1_9LACO</name>
<feature type="transmembrane region" description="Helical" evidence="5">
    <location>
        <begin position="35"/>
        <end position="54"/>
    </location>
</feature>
<dbReference type="EMBL" id="CP049228">
    <property type="protein sequence ID" value="QIH23615.1"/>
    <property type="molecule type" value="Genomic_DNA"/>
</dbReference>
<evidence type="ECO:0000256" key="2">
    <source>
        <dbReference type="ARBA" id="ARBA00022692"/>
    </source>
</evidence>
<dbReference type="PANTHER" id="PTHR33514">
    <property type="entry name" value="PROTEIN ABCI12, CHLOROPLASTIC"/>
    <property type="match status" value="1"/>
</dbReference>
<dbReference type="RefSeq" id="WP_006732638.1">
    <property type="nucleotide sequence ID" value="NZ_CP049228.1"/>
</dbReference>
<protein>
    <submittedName>
        <fullName evidence="6">Energy-coupling factor transporter transmembrane protein EcfT</fullName>
    </submittedName>
</protein>
<keyword evidence="3 5" id="KW-1133">Transmembrane helix</keyword>
<feature type="transmembrane region" description="Helical" evidence="5">
    <location>
        <begin position="74"/>
        <end position="97"/>
    </location>
</feature>